<proteinExistence type="predicted"/>
<keyword evidence="2" id="KW-1185">Reference proteome</keyword>
<reference evidence="1 2" key="1">
    <citation type="journal article" date="2013" name="BMC Genomics">
        <title>Reconstruction of the lipid metabolism for the microalga Monoraphidium neglectum from its genome sequence reveals characteristics suitable for biofuel production.</title>
        <authorList>
            <person name="Bogen C."/>
            <person name="Al-Dilaimi A."/>
            <person name="Albersmeier A."/>
            <person name="Wichmann J."/>
            <person name="Grundmann M."/>
            <person name="Rupp O."/>
            <person name="Lauersen K.J."/>
            <person name="Blifernez-Klassen O."/>
            <person name="Kalinowski J."/>
            <person name="Goesmann A."/>
            <person name="Mussgnug J.H."/>
            <person name="Kruse O."/>
        </authorList>
    </citation>
    <scope>NUCLEOTIDE SEQUENCE [LARGE SCALE GENOMIC DNA]</scope>
    <source>
        <strain evidence="1 2">SAG 48.87</strain>
    </source>
</reference>
<dbReference type="InterPro" id="IPR015943">
    <property type="entry name" value="WD40/YVTN_repeat-like_dom_sf"/>
</dbReference>
<dbReference type="SUPFAM" id="SSF63829">
    <property type="entry name" value="Calcium-dependent phosphotriesterase"/>
    <property type="match status" value="1"/>
</dbReference>
<accession>A0A0D2MJF4</accession>
<dbReference type="Gene3D" id="2.130.10.10">
    <property type="entry name" value="YVTN repeat-like/Quinoprotein amine dehydrogenase"/>
    <property type="match status" value="1"/>
</dbReference>
<organism evidence="1 2">
    <name type="scientific">Monoraphidium neglectum</name>
    <dbReference type="NCBI Taxonomy" id="145388"/>
    <lineage>
        <taxon>Eukaryota</taxon>
        <taxon>Viridiplantae</taxon>
        <taxon>Chlorophyta</taxon>
        <taxon>core chlorophytes</taxon>
        <taxon>Chlorophyceae</taxon>
        <taxon>CS clade</taxon>
        <taxon>Sphaeropleales</taxon>
        <taxon>Selenastraceae</taxon>
        <taxon>Monoraphidium</taxon>
    </lineage>
</organism>
<dbReference type="GeneID" id="25730259"/>
<evidence type="ECO:0000313" key="1">
    <source>
        <dbReference type="EMBL" id="KIY95105.1"/>
    </source>
</evidence>
<dbReference type="RefSeq" id="XP_013894125.1">
    <property type="nucleotide sequence ID" value="XM_014038671.1"/>
</dbReference>
<dbReference type="EMBL" id="KK103693">
    <property type="protein sequence ID" value="KIY95105.1"/>
    <property type="molecule type" value="Genomic_DNA"/>
</dbReference>
<sequence>MAATDAVKLASAEALRLETGGRVDCTTVLTADISSLPRGTHVRCLAFHPQRPLLAVGVATCVGGYDLLTGCRMGRVDVRTPAVGMVFSQDGSLLVVATQEWHLVGINTASWRSRVLAPYRAPRSAPLEGIMMAVTSVRLRGPQTPARTLAGNED</sequence>
<evidence type="ECO:0000313" key="2">
    <source>
        <dbReference type="Proteomes" id="UP000054498"/>
    </source>
</evidence>
<dbReference type="AlphaFoldDB" id="A0A0D2MJF4"/>
<protein>
    <submittedName>
        <fullName evidence="1">Uncharacterized protein</fullName>
    </submittedName>
</protein>
<dbReference type="Proteomes" id="UP000054498">
    <property type="component" value="Unassembled WGS sequence"/>
</dbReference>
<name>A0A0D2MJF4_9CHLO</name>
<dbReference type="OrthoDB" id="511390at2759"/>
<dbReference type="KEGG" id="mng:MNEG_12855"/>
<gene>
    <name evidence="1" type="ORF">MNEG_12855</name>
</gene>